<name>A0A9P9YVH3_9MUSC</name>
<organism evidence="1 2">
    <name type="scientific">Drosophila gunungcola</name>
    <name type="common">fruit fly</name>
    <dbReference type="NCBI Taxonomy" id="103775"/>
    <lineage>
        <taxon>Eukaryota</taxon>
        <taxon>Metazoa</taxon>
        <taxon>Ecdysozoa</taxon>
        <taxon>Arthropoda</taxon>
        <taxon>Hexapoda</taxon>
        <taxon>Insecta</taxon>
        <taxon>Pterygota</taxon>
        <taxon>Neoptera</taxon>
        <taxon>Endopterygota</taxon>
        <taxon>Diptera</taxon>
        <taxon>Brachycera</taxon>
        <taxon>Muscomorpha</taxon>
        <taxon>Ephydroidea</taxon>
        <taxon>Drosophilidae</taxon>
        <taxon>Drosophila</taxon>
        <taxon>Sophophora</taxon>
    </lineage>
</organism>
<dbReference type="Proteomes" id="UP001059596">
    <property type="component" value="Unassembled WGS sequence"/>
</dbReference>
<evidence type="ECO:0000313" key="2">
    <source>
        <dbReference type="Proteomes" id="UP001059596"/>
    </source>
</evidence>
<dbReference type="EMBL" id="JAMKOV010000002">
    <property type="protein sequence ID" value="KAI8043439.1"/>
    <property type="molecule type" value="Genomic_DNA"/>
</dbReference>
<comment type="caution">
    <text evidence="1">The sequence shown here is derived from an EMBL/GenBank/DDBJ whole genome shotgun (WGS) entry which is preliminary data.</text>
</comment>
<gene>
    <name evidence="1" type="ORF">M5D96_004771</name>
</gene>
<keyword evidence="2" id="KW-1185">Reference proteome</keyword>
<dbReference type="AlphaFoldDB" id="A0A9P9YVH3"/>
<protein>
    <submittedName>
        <fullName evidence="1">Uncharacterized protein</fullName>
    </submittedName>
</protein>
<evidence type="ECO:0000313" key="1">
    <source>
        <dbReference type="EMBL" id="KAI8043439.1"/>
    </source>
</evidence>
<proteinExistence type="predicted"/>
<reference evidence="1" key="1">
    <citation type="journal article" date="2023" name="Genome Biol. Evol.">
        <title>Long-read-based Genome Assembly of Drosophila gunungcola Reveals Fewer Chemosensory Genes in Flower-breeding Species.</title>
        <authorList>
            <person name="Negi A."/>
            <person name="Liao B.Y."/>
            <person name="Yeh S.D."/>
        </authorList>
    </citation>
    <scope>NUCLEOTIDE SEQUENCE</scope>
    <source>
        <strain evidence="1">Sukarami</strain>
    </source>
</reference>
<sequence>MFCKPAAHGKQTTSPFGKIEGKTRQLGERVKFLFSVLAKFLRKVFKLGPSKCQEL</sequence>
<accession>A0A9P9YVH3</accession>